<accession>A0A165FP81</accession>
<proteinExistence type="predicted"/>
<dbReference type="OrthoDB" id="3067443at2759"/>
<reference evidence="5 6" key="1">
    <citation type="journal article" date="2016" name="Mol. Biol. Evol.">
        <title>Comparative Genomics of Early-Diverging Mushroom-Forming Fungi Provides Insights into the Origins of Lignocellulose Decay Capabilities.</title>
        <authorList>
            <person name="Nagy L.G."/>
            <person name="Riley R."/>
            <person name="Tritt A."/>
            <person name="Adam C."/>
            <person name="Daum C."/>
            <person name="Floudas D."/>
            <person name="Sun H."/>
            <person name="Yadav J.S."/>
            <person name="Pangilinan J."/>
            <person name="Larsson K.H."/>
            <person name="Matsuura K."/>
            <person name="Barry K."/>
            <person name="Labutti K."/>
            <person name="Kuo R."/>
            <person name="Ohm R.A."/>
            <person name="Bhattacharya S.S."/>
            <person name="Shirouzu T."/>
            <person name="Yoshinaga Y."/>
            <person name="Martin F.M."/>
            <person name="Grigoriev I.V."/>
            <person name="Hibbett D.S."/>
        </authorList>
    </citation>
    <scope>NUCLEOTIDE SEQUENCE [LARGE SCALE GENOMIC DNA]</scope>
    <source>
        <strain evidence="5 6">HHB12733</strain>
    </source>
</reference>
<feature type="domain" description="DUF2786" evidence="3">
    <location>
        <begin position="167"/>
        <end position="206"/>
    </location>
</feature>
<dbReference type="Proteomes" id="UP000076842">
    <property type="component" value="Unassembled WGS sequence"/>
</dbReference>
<feature type="domain" description="DUF7168" evidence="4">
    <location>
        <begin position="226"/>
        <end position="348"/>
    </location>
</feature>
<protein>
    <submittedName>
        <fullName evidence="5">Uncharacterized protein</fullName>
    </submittedName>
</protein>
<dbReference type="InParanoid" id="A0A165FP81"/>
<dbReference type="InterPro" id="IPR024498">
    <property type="entry name" value="DUF2786"/>
</dbReference>
<feature type="region of interest" description="Disordered" evidence="2">
    <location>
        <begin position="1"/>
        <end position="136"/>
    </location>
</feature>
<evidence type="ECO:0000259" key="3">
    <source>
        <dbReference type="Pfam" id="PF10979"/>
    </source>
</evidence>
<evidence type="ECO:0000313" key="5">
    <source>
        <dbReference type="EMBL" id="KZT57019.1"/>
    </source>
</evidence>
<dbReference type="EMBL" id="KV423969">
    <property type="protein sequence ID" value="KZT57019.1"/>
    <property type="molecule type" value="Genomic_DNA"/>
</dbReference>
<feature type="compositionally biased region" description="Basic and acidic residues" evidence="2">
    <location>
        <begin position="127"/>
        <end position="136"/>
    </location>
</feature>
<gene>
    <name evidence="5" type="ORF">CALCODRAFT_496671</name>
</gene>
<evidence type="ECO:0000259" key="4">
    <source>
        <dbReference type="Pfam" id="PF23771"/>
    </source>
</evidence>
<dbReference type="Pfam" id="PF10979">
    <property type="entry name" value="DUF2786"/>
    <property type="match status" value="1"/>
</dbReference>
<feature type="compositionally biased region" description="Acidic residues" evidence="2">
    <location>
        <begin position="88"/>
        <end position="99"/>
    </location>
</feature>
<feature type="compositionally biased region" description="Basic residues" evidence="2">
    <location>
        <begin position="482"/>
        <end position="494"/>
    </location>
</feature>
<feature type="region of interest" description="Disordered" evidence="2">
    <location>
        <begin position="455"/>
        <end position="494"/>
    </location>
</feature>
<evidence type="ECO:0000256" key="2">
    <source>
        <dbReference type="SAM" id="MobiDB-lite"/>
    </source>
</evidence>
<dbReference type="Pfam" id="PF23771">
    <property type="entry name" value="DUF7168"/>
    <property type="match status" value="1"/>
</dbReference>
<name>A0A165FP81_9BASI</name>
<keyword evidence="1" id="KW-0175">Coiled coil</keyword>
<organism evidence="5 6">
    <name type="scientific">Calocera cornea HHB12733</name>
    <dbReference type="NCBI Taxonomy" id="1353952"/>
    <lineage>
        <taxon>Eukaryota</taxon>
        <taxon>Fungi</taxon>
        <taxon>Dikarya</taxon>
        <taxon>Basidiomycota</taxon>
        <taxon>Agaricomycotina</taxon>
        <taxon>Dacrymycetes</taxon>
        <taxon>Dacrymycetales</taxon>
        <taxon>Dacrymycetaceae</taxon>
        <taxon>Calocera</taxon>
    </lineage>
</organism>
<dbReference type="STRING" id="1353952.A0A165FP81"/>
<evidence type="ECO:0000256" key="1">
    <source>
        <dbReference type="SAM" id="Coils"/>
    </source>
</evidence>
<feature type="coiled-coil region" evidence="1">
    <location>
        <begin position="321"/>
        <end position="375"/>
    </location>
</feature>
<dbReference type="InterPro" id="IPR055592">
    <property type="entry name" value="DUF7168"/>
</dbReference>
<feature type="compositionally biased region" description="Basic and acidic residues" evidence="2">
    <location>
        <begin position="107"/>
        <end position="120"/>
    </location>
</feature>
<keyword evidence="6" id="KW-1185">Reference proteome</keyword>
<evidence type="ECO:0000313" key="6">
    <source>
        <dbReference type="Proteomes" id="UP000076842"/>
    </source>
</evidence>
<sequence length="494" mass="55240">MVSSKRPRAEASASRNQQPKKPKVEIVSEEDSGDEYRPGASGASASRRKKKPKVEIVSEDSGDEYRPSDEEDEARDEVISVSSGSYYLEDEYEEGEEFAPVDAPEPVESRNGRNGKEKGKGKARRSRKEEREGEVKVATRAEVLSLATDTPPGGSAKEKLEGVDEAIIARIKKALSLGTHEGTGEAEAKAAMRLASKLMAQHNVNQADVLAMEDEEQKLKRAGQSTVTVRSLTGASVILHAWSMVVAQSVEKFFDCKSYSIHLGHRVDWTFYGLAEQTVAAAYAYEMVYNLIMTWSAQNKEAKGRTQKNNYCYGVADGLYSLALKERKQEQRRAIKAEKRRLDLAAKLEAEARERELARLKKEEEDEKKVKLEDEDDDFAGRWYYDQGFQADFDGDEDIDGMANELDETGHINVKKEEDDDVQWVSGNQLMLFRDNAANIADEYLKKSDVKLRPGPKINGPTFKNGGYANYQQGKADAKKIDVKRKRIKGTGQD</sequence>
<dbReference type="AlphaFoldDB" id="A0A165FP81"/>